<keyword evidence="3" id="KW-1185">Reference proteome</keyword>
<dbReference type="GO" id="GO:0003676">
    <property type="term" value="F:nucleic acid binding"/>
    <property type="evidence" value="ECO:0007669"/>
    <property type="project" value="InterPro"/>
</dbReference>
<evidence type="ECO:0000259" key="1">
    <source>
        <dbReference type="Pfam" id="PF17906"/>
    </source>
</evidence>
<dbReference type="InterPro" id="IPR036397">
    <property type="entry name" value="RNaseH_sf"/>
</dbReference>
<protein>
    <submittedName>
        <fullName evidence="2">Histone-lysine N-methyltransferase SETMAR</fullName>
    </submittedName>
</protein>
<dbReference type="InterPro" id="IPR052709">
    <property type="entry name" value="Transposase-MT_Hybrid"/>
</dbReference>
<gene>
    <name evidence="2" type="ORF">LOD99_6423</name>
</gene>
<dbReference type="Proteomes" id="UP001165289">
    <property type="component" value="Unassembled WGS sequence"/>
</dbReference>
<organism evidence="2 3">
    <name type="scientific">Oopsacas minuta</name>
    <dbReference type="NCBI Taxonomy" id="111878"/>
    <lineage>
        <taxon>Eukaryota</taxon>
        <taxon>Metazoa</taxon>
        <taxon>Porifera</taxon>
        <taxon>Hexactinellida</taxon>
        <taxon>Hexasterophora</taxon>
        <taxon>Lyssacinosida</taxon>
        <taxon>Leucopsacidae</taxon>
        <taxon>Oopsacas</taxon>
    </lineage>
</organism>
<dbReference type="PANTHER" id="PTHR46060">
    <property type="entry name" value="MARINER MOS1 TRANSPOSASE-LIKE PROTEIN"/>
    <property type="match status" value="1"/>
</dbReference>
<proteinExistence type="predicted"/>
<dbReference type="EMBL" id="JAKMXF010000317">
    <property type="protein sequence ID" value="KAI6649873.1"/>
    <property type="molecule type" value="Genomic_DNA"/>
</dbReference>
<dbReference type="InterPro" id="IPR041426">
    <property type="entry name" value="Mos1_HTH"/>
</dbReference>
<dbReference type="Gene3D" id="3.30.420.10">
    <property type="entry name" value="Ribonuclease H-like superfamily/Ribonuclease H"/>
    <property type="match status" value="1"/>
</dbReference>
<evidence type="ECO:0000313" key="3">
    <source>
        <dbReference type="Proteomes" id="UP001165289"/>
    </source>
</evidence>
<feature type="domain" description="Mos1 transposase HTH" evidence="1">
    <location>
        <begin position="105"/>
        <end position="150"/>
    </location>
</feature>
<comment type="caution">
    <text evidence="2">The sequence shown here is derived from an EMBL/GenBank/DDBJ whole genome shotgun (WGS) entry which is preliminary data.</text>
</comment>
<accession>A0AAV7JLN7</accession>
<dbReference type="PANTHER" id="PTHR46060:SF1">
    <property type="entry name" value="MARINER MOS1 TRANSPOSASE-LIKE PROTEIN"/>
    <property type="match status" value="1"/>
</dbReference>
<sequence>MSNSVFQQDGAPAHTSKLSQQWCQLNLPNYWAKEVWPGNSPDLSPIENLWAYVKNELSELPAASNLDLLKNQLKNVWADISPDLLKRLMDGMPARMRKCIDLNGEHFHAVIFYDFKIGLTHRDCHERLTQAFPSSSPSFPTVTNWYREFSRKRESLGDAPRTGRPQTATTTDHIEMVRSLVVEDRQITYNMIQSTLGISAWAVSKILHEDLGLHKLDSWWILHLLTDSQNQDRIDWCKSMLVKFDMGKSSRISQIQ</sequence>
<dbReference type="AlphaFoldDB" id="A0AAV7JLN7"/>
<reference evidence="2 3" key="1">
    <citation type="journal article" date="2023" name="BMC Biol.">
        <title>The compact genome of the sponge Oopsacas minuta (Hexactinellida) is lacking key metazoan core genes.</title>
        <authorList>
            <person name="Santini S."/>
            <person name="Schenkelaars Q."/>
            <person name="Jourda C."/>
            <person name="Duchesne M."/>
            <person name="Belahbib H."/>
            <person name="Rocher C."/>
            <person name="Selva M."/>
            <person name="Riesgo A."/>
            <person name="Vervoort M."/>
            <person name="Leys S.P."/>
            <person name="Kodjabachian L."/>
            <person name="Le Bivic A."/>
            <person name="Borchiellini C."/>
            <person name="Claverie J.M."/>
            <person name="Renard E."/>
        </authorList>
    </citation>
    <scope>NUCLEOTIDE SEQUENCE [LARGE SCALE GENOMIC DNA]</scope>
    <source>
        <strain evidence="2">SPO-2</strain>
    </source>
</reference>
<evidence type="ECO:0000313" key="2">
    <source>
        <dbReference type="EMBL" id="KAI6649873.1"/>
    </source>
</evidence>
<name>A0AAV7JLN7_9METZ</name>
<dbReference type="Pfam" id="PF17906">
    <property type="entry name" value="HTH_48"/>
    <property type="match status" value="1"/>
</dbReference>